<keyword evidence="3 6" id="KW-0812">Transmembrane</keyword>
<dbReference type="PANTHER" id="PTHR23519:SF1">
    <property type="entry name" value="AUTOPHAGY-RELATED PROTEIN 22"/>
    <property type="match status" value="1"/>
</dbReference>
<evidence type="ECO:0000313" key="8">
    <source>
        <dbReference type="EMBL" id="MPN61541.1"/>
    </source>
</evidence>
<feature type="domain" description="Major facilitator superfamily (MFS) profile" evidence="7">
    <location>
        <begin position="1"/>
        <end position="161"/>
    </location>
</feature>
<dbReference type="PROSITE" id="PS50850">
    <property type="entry name" value="MFS"/>
    <property type="match status" value="1"/>
</dbReference>
<feature type="transmembrane region" description="Helical" evidence="6">
    <location>
        <begin position="70"/>
        <end position="92"/>
    </location>
</feature>
<name>A0A645JCZ6_9ZZZZ</name>
<evidence type="ECO:0000256" key="4">
    <source>
        <dbReference type="ARBA" id="ARBA00022989"/>
    </source>
</evidence>
<feature type="transmembrane region" description="Helical" evidence="6">
    <location>
        <begin position="104"/>
        <end position="123"/>
    </location>
</feature>
<evidence type="ECO:0000256" key="5">
    <source>
        <dbReference type="ARBA" id="ARBA00023136"/>
    </source>
</evidence>
<dbReference type="InterPro" id="IPR050495">
    <property type="entry name" value="ATG22/LtaA_families"/>
</dbReference>
<feature type="transmembrane region" description="Helical" evidence="6">
    <location>
        <begin position="15"/>
        <end position="34"/>
    </location>
</feature>
<dbReference type="PANTHER" id="PTHR23519">
    <property type="entry name" value="AUTOPHAGY-RELATED PROTEIN 22"/>
    <property type="match status" value="1"/>
</dbReference>
<evidence type="ECO:0000256" key="3">
    <source>
        <dbReference type="ARBA" id="ARBA00022692"/>
    </source>
</evidence>
<keyword evidence="4 6" id="KW-1133">Transmembrane helix</keyword>
<evidence type="ECO:0000259" key="7">
    <source>
        <dbReference type="PROSITE" id="PS50850"/>
    </source>
</evidence>
<dbReference type="AlphaFoldDB" id="A0A645JCZ6"/>
<gene>
    <name evidence="8" type="ORF">SDC9_209279</name>
</gene>
<dbReference type="EMBL" id="VSSQ01138283">
    <property type="protein sequence ID" value="MPN61541.1"/>
    <property type="molecule type" value="Genomic_DNA"/>
</dbReference>
<dbReference type="InterPro" id="IPR024671">
    <property type="entry name" value="Atg22-like"/>
</dbReference>
<dbReference type="SUPFAM" id="SSF103473">
    <property type="entry name" value="MFS general substrate transporter"/>
    <property type="match status" value="1"/>
</dbReference>
<feature type="transmembrane region" description="Helical" evidence="6">
    <location>
        <begin position="46"/>
        <end position="64"/>
    </location>
</feature>
<feature type="transmembrane region" description="Helical" evidence="6">
    <location>
        <begin position="135"/>
        <end position="155"/>
    </location>
</feature>
<sequence>MATVYGDSVGVGSNSLLLALLMTQIVAFPFAIIYGKLAKKVGTRNMLLIGIVMYIIICFVAYNMKSAVEFWLLAFLVATSQGGIQALSRSYFGKMIPKEKANEFFGFYDIFGKFAAIMGPALYAFFSQITGQSRYGVLSVMILFIVGGGIMLFAVPRDVKA</sequence>
<proteinExistence type="predicted"/>
<dbReference type="InterPro" id="IPR036259">
    <property type="entry name" value="MFS_trans_sf"/>
</dbReference>
<accession>A0A645JCZ6</accession>
<evidence type="ECO:0000256" key="1">
    <source>
        <dbReference type="ARBA" id="ARBA00004127"/>
    </source>
</evidence>
<dbReference type="InterPro" id="IPR020846">
    <property type="entry name" value="MFS_dom"/>
</dbReference>
<evidence type="ECO:0000256" key="6">
    <source>
        <dbReference type="SAM" id="Phobius"/>
    </source>
</evidence>
<keyword evidence="5 6" id="KW-0472">Membrane</keyword>
<evidence type="ECO:0000256" key="2">
    <source>
        <dbReference type="ARBA" id="ARBA00022448"/>
    </source>
</evidence>
<organism evidence="8">
    <name type="scientific">bioreactor metagenome</name>
    <dbReference type="NCBI Taxonomy" id="1076179"/>
    <lineage>
        <taxon>unclassified sequences</taxon>
        <taxon>metagenomes</taxon>
        <taxon>ecological metagenomes</taxon>
    </lineage>
</organism>
<reference evidence="8" key="1">
    <citation type="submission" date="2019-08" db="EMBL/GenBank/DDBJ databases">
        <authorList>
            <person name="Kucharzyk K."/>
            <person name="Murdoch R.W."/>
            <person name="Higgins S."/>
            <person name="Loffler F."/>
        </authorList>
    </citation>
    <scope>NUCLEOTIDE SEQUENCE</scope>
</reference>
<dbReference type="Gene3D" id="1.20.1250.20">
    <property type="entry name" value="MFS general substrate transporter like domains"/>
    <property type="match status" value="1"/>
</dbReference>
<keyword evidence="2" id="KW-0813">Transport</keyword>
<protein>
    <recommendedName>
        <fullName evidence="7">Major facilitator superfamily (MFS) profile domain-containing protein</fullName>
    </recommendedName>
</protein>
<dbReference type="Pfam" id="PF11700">
    <property type="entry name" value="ATG22"/>
    <property type="match status" value="1"/>
</dbReference>
<comment type="caution">
    <text evidence="8">The sequence shown here is derived from an EMBL/GenBank/DDBJ whole genome shotgun (WGS) entry which is preliminary data.</text>
</comment>
<dbReference type="GO" id="GO:0022857">
    <property type="term" value="F:transmembrane transporter activity"/>
    <property type="evidence" value="ECO:0007669"/>
    <property type="project" value="InterPro"/>
</dbReference>
<comment type="subcellular location">
    <subcellularLocation>
        <location evidence="1">Endomembrane system</location>
        <topology evidence="1">Multi-pass membrane protein</topology>
    </subcellularLocation>
</comment>
<dbReference type="GO" id="GO:0012505">
    <property type="term" value="C:endomembrane system"/>
    <property type="evidence" value="ECO:0007669"/>
    <property type="project" value="UniProtKB-SubCell"/>
</dbReference>